<feature type="region of interest" description="Disordered" evidence="1">
    <location>
        <begin position="460"/>
        <end position="480"/>
    </location>
</feature>
<dbReference type="RefSeq" id="WP_198882896.1">
    <property type="nucleotide sequence ID" value="NZ_JAEKJA010000011.1"/>
</dbReference>
<organism evidence="3 4">
    <name type="scientific">Acuticoccus mangrovi</name>
    <dbReference type="NCBI Taxonomy" id="2796142"/>
    <lineage>
        <taxon>Bacteria</taxon>
        <taxon>Pseudomonadati</taxon>
        <taxon>Pseudomonadota</taxon>
        <taxon>Alphaproteobacteria</taxon>
        <taxon>Hyphomicrobiales</taxon>
        <taxon>Amorphaceae</taxon>
        <taxon>Acuticoccus</taxon>
    </lineage>
</organism>
<dbReference type="PANTHER" id="PTHR11365:SF23">
    <property type="entry name" value="HYPOTHETICAL 5-OXOPROLINASE (EUROFUNG)-RELATED"/>
    <property type="match status" value="1"/>
</dbReference>
<protein>
    <submittedName>
        <fullName evidence="3">Hydantoinase B/oxoprolinase family protein</fullName>
    </submittedName>
</protein>
<dbReference type="InterPro" id="IPR003692">
    <property type="entry name" value="Hydantoinase_B"/>
</dbReference>
<dbReference type="InterPro" id="IPR045079">
    <property type="entry name" value="Oxoprolinase-like"/>
</dbReference>
<dbReference type="PANTHER" id="PTHR11365">
    <property type="entry name" value="5-OXOPROLINASE RELATED"/>
    <property type="match status" value="1"/>
</dbReference>
<dbReference type="Pfam" id="PF02538">
    <property type="entry name" value="Hydantoinase_B"/>
    <property type="match status" value="1"/>
</dbReference>
<sequence length="549" mass="58240">MQVMWDRLISVVEEQAQTLIRTSFSPTVREAGDLSAGVFDLEGRMLAQAVTGTPGHVNSMAVAIAPFLAEFPLETMRPGDAYITNDPWLVSGHLHDITVVTPAFLGDRPVAFLASTIHVVDIGGRGMGPDGAQVYEEGFYIPVMYLARGGEMNDDLLRLLRANTREPAQVEGDVFSACAAGEEGARRLVAMMEEFAITSIAGLASHIIDSSRSAMAAQIASMKRGRYRHEVTGDGYDAPVTIAATLDVGEDGITADFAGTSGASKFGINVVYNYTAAYVTFAIKCAVAPDLPNNYGSMLPIRTVAPEGSILNAQKPSPVAARHVIGHMVPDALFGCLHQVVAEGMPAESSMMWNPMLRGLRHVDGRALPWEYYSFHSGGMGGTPGADGLSATVFPGGVKVVPIEVAETVAPIRYRRKEFRPDSGGAGRYRGGLGQVIEIESATGDPFEIQAMFDRIAHPALGREGGGDGAPGALRTSEGRRLRGKGLQGIEGSDVLVMELPGGGGFGAPADRDPAALAEDLAEGRVSREAAERDYPEALARLEREGRKA</sequence>
<dbReference type="GO" id="GO:0017168">
    <property type="term" value="F:5-oxoprolinase (ATP-hydrolyzing) activity"/>
    <property type="evidence" value="ECO:0007669"/>
    <property type="project" value="TreeGrafter"/>
</dbReference>
<feature type="domain" description="Hydantoinase B/oxoprolinase" evidence="2">
    <location>
        <begin position="1"/>
        <end position="509"/>
    </location>
</feature>
<keyword evidence="4" id="KW-1185">Reference proteome</keyword>
<name>A0A934ISL9_9HYPH</name>
<evidence type="ECO:0000256" key="1">
    <source>
        <dbReference type="SAM" id="MobiDB-lite"/>
    </source>
</evidence>
<reference evidence="3" key="1">
    <citation type="submission" date="2020-12" db="EMBL/GenBank/DDBJ databases">
        <title>Bacterial taxonomy.</title>
        <authorList>
            <person name="Pan X."/>
        </authorList>
    </citation>
    <scope>NUCLEOTIDE SEQUENCE</scope>
    <source>
        <strain evidence="3">B2012</strain>
    </source>
</reference>
<dbReference type="GO" id="GO:0005829">
    <property type="term" value="C:cytosol"/>
    <property type="evidence" value="ECO:0007669"/>
    <property type="project" value="TreeGrafter"/>
</dbReference>
<comment type="caution">
    <text evidence="3">The sequence shown here is derived from an EMBL/GenBank/DDBJ whole genome shotgun (WGS) entry which is preliminary data.</text>
</comment>
<evidence type="ECO:0000259" key="2">
    <source>
        <dbReference type="Pfam" id="PF02538"/>
    </source>
</evidence>
<gene>
    <name evidence="3" type="ORF">JCR33_14530</name>
</gene>
<dbReference type="GO" id="GO:0006749">
    <property type="term" value="P:glutathione metabolic process"/>
    <property type="evidence" value="ECO:0007669"/>
    <property type="project" value="TreeGrafter"/>
</dbReference>
<evidence type="ECO:0000313" key="4">
    <source>
        <dbReference type="Proteomes" id="UP000609531"/>
    </source>
</evidence>
<dbReference type="AlphaFoldDB" id="A0A934ISL9"/>
<dbReference type="Proteomes" id="UP000609531">
    <property type="component" value="Unassembled WGS sequence"/>
</dbReference>
<accession>A0A934ISL9</accession>
<proteinExistence type="predicted"/>
<evidence type="ECO:0000313" key="3">
    <source>
        <dbReference type="EMBL" id="MBJ3776919.1"/>
    </source>
</evidence>
<dbReference type="EMBL" id="JAEKJA010000011">
    <property type="protein sequence ID" value="MBJ3776919.1"/>
    <property type="molecule type" value="Genomic_DNA"/>
</dbReference>